<gene>
    <name evidence="2" type="ORF">THAOC_10272</name>
</gene>
<keyword evidence="3" id="KW-1185">Reference proteome</keyword>
<feature type="compositionally biased region" description="Acidic residues" evidence="1">
    <location>
        <begin position="304"/>
        <end position="315"/>
    </location>
</feature>
<reference evidence="2 3" key="1">
    <citation type="journal article" date="2012" name="Genome Biol.">
        <title>Genome and low-iron response of an oceanic diatom adapted to chronic iron limitation.</title>
        <authorList>
            <person name="Lommer M."/>
            <person name="Specht M."/>
            <person name="Roy A.S."/>
            <person name="Kraemer L."/>
            <person name="Andreson R."/>
            <person name="Gutowska M.A."/>
            <person name="Wolf J."/>
            <person name="Bergner S.V."/>
            <person name="Schilhabel M.B."/>
            <person name="Klostermeier U.C."/>
            <person name="Beiko R.G."/>
            <person name="Rosenstiel P."/>
            <person name="Hippler M."/>
            <person name="Laroche J."/>
        </authorList>
    </citation>
    <scope>NUCLEOTIDE SEQUENCE [LARGE SCALE GENOMIC DNA]</scope>
    <source>
        <strain evidence="2 3">CCMP1005</strain>
    </source>
</reference>
<evidence type="ECO:0000313" key="3">
    <source>
        <dbReference type="Proteomes" id="UP000266841"/>
    </source>
</evidence>
<proteinExistence type="predicted"/>
<name>K0T5D3_THAOC</name>
<feature type="region of interest" description="Disordered" evidence="1">
    <location>
        <begin position="297"/>
        <end position="328"/>
    </location>
</feature>
<evidence type="ECO:0000313" key="2">
    <source>
        <dbReference type="EMBL" id="EJK68536.1"/>
    </source>
</evidence>
<dbReference type="Proteomes" id="UP000266841">
    <property type="component" value="Unassembled WGS sequence"/>
</dbReference>
<accession>K0T5D3</accession>
<comment type="caution">
    <text evidence="2">The sequence shown here is derived from an EMBL/GenBank/DDBJ whole genome shotgun (WGS) entry which is preliminary data.</text>
</comment>
<evidence type="ECO:0000256" key="1">
    <source>
        <dbReference type="SAM" id="MobiDB-lite"/>
    </source>
</evidence>
<feature type="non-terminal residue" evidence="2">
    <location>
        <position position="1"/>
    </location>
</feature>
<sequence>SWKRYPHDGFYVSDPSNCTQDALQQTNIELHLQHGQSIQDVIDCDYNGFSSDESGPSIECGHDLCSIVDPRSTAEINERSEIIHKCSGKRKTRKHITSMPTLLQIRLHFADETDRITNTGQFQIFITLQGAEYELVGALLNNGTHWRSLARHQDSYVVYDGIKKRRKNFMWWISDGTSLTEKWHAAILWYFPRKSSSGSTLEIKSTEPVGFTNGVTVAPVRHLGVDHVTCENCCEEIKRGSACLTHKNNSFGVTSIDHYHFPSCCPDNEIVPRRLVIEAINISPYDLERKERMKNGFEMSSDKEESDSDEEDSDDLDRKSERRRAEQGEIWMSKSLEKMLEKTWQREVFRAAKIPLSE</sequence>
<feature type="compositionally biased region" description="Basic and acidic residues" evidence="1">
    <location>
        <begin position="316"/>
        <end position="327"/>
    </location>
</feature>
<organism evidence="2 3">
    <name type="scientific">Thalassiosira oceanica</name>
    <name type="common">Marine diatom</name>
    <dbReference type="NCBI Taxonomy" id="159749"/>
    <lineage>
        <taxon>Eukaryota</taxon>
        <taxon>Sar</taxon>
        <taxon>Stramenopiles</taxon>
        <taxon>Ochrophyta</taxon>
        <taxon>Bacillariophyta</taxon>
        <taxon>Coscinodiscophyceae</taxon>
        <taxon>Thalassiosirophycidae</taxon>
        <taxon>Thalassiosirales</taxon>
        <taxon>Thalassiosiraceae</taxon>
        <taxon>Thalassiosira</taxon>
    </lineage>
</organism>
<protein>
    <submittedName>
        <fullName evidence="2">Uncharacterized protein</fullName>
    </submittedName>
</protein>
<dbReference type="AlphaFoldDB" id="K0T5D3"/>
<dbReference type="EMBL" id="AGNL01011203">
    <property type="protein sequence ID" value="EJK68536.1"/>
    <property type="molecule type" value="Genomic_DNA"/>
</dbReference>